<comment type="similarity">
    <text evidence="3 17">Belongs to the complex I subunit 4 family.</text>
</comment>
<reference evidence="19" key="1">
    <citation type="journal article" date="2019" name="Mitochondrial DNA Part B Resour">
        <title>The brown spider Loxosceles similis (Araneae: Sicariidae): complete mitochondrial genome sequence.</title>
        <authorList>
            <person name="Kalapothakis Y."/>
            <person name="Miranda K.G."/>
            <person name="Pereira A.H."/>
            <person name="Facchin S."/>
            <person name="Lucio N."/>
            <person name="Kalapothakis E."/>
        </authorList>
    </citation>
    <scope>NUCLEOTIDE SEQUENCE</scope>
</reference>
<keyword evidence="8 17" id="KW-0812">Transmembrane</keyword>
<evidence type="ECO:0000256" key="13">
    <source>
        <dbReference type="ARBA" id="ARBA00023075"/>
    </source>
</evidence>
<dbReference type="GO" id="GO:0015990">
    <property type="term" value="P:electron transport coupled proton transport"/>
    <property type="evidence" value="ECO:0007669"/>
    <property type="project" value="TreeGrafter"/>
</dbReference>
<comment type="function">
    <text evidence="1">Core subunit of the mitochondrial membrane respiratory chain NADH dehydrogenase (Complex I) that is believed to belong to the minimal assembly required for catalysis. Complex I functions in the transfer of electrons from NADH to the respiratory chain. The immediate electron acceptor for the enzyme is believed to be ubiquinone.</text>
</comment>
<feature type="transmembrane region" description="Helical" evidence="17">
    <location>
        <begin position="218"/>
        <end position="235"/>
    </location>
</feature>
<evidence type="ECO:0000256" key="1">
    <source>
        <dbReference type="ARBA" id="ARBA00003257"/>
    </source>
</evidence>
<comment type="catalytic activity">
    <reaction evidence="16 17">
        <text>a ubiquinone + NADH + 5 H(+)(in) = a ubiquinol + NAD(+) + 4 H(+)(out)</text>
        <dbReference type="Rhea" id="RHEA:29091"/>
        <dbReference type="Rhea" id="RHEA-COMP:9565"/>
        <dbReference type="Rhea" id="RHEA-COMP:9566"/>
        <dbReference type="ChEBI" id="CHEBI:15378"/>
        <dbReference type="ChEBI" id="CHEBI:16389"/>
        <dbReference type="ChEBI" id="CHEBI:17976"/>
        <dbReference type="ChEBI" id="CHEBI:57540"/>
        <dbReference type="ChEBI" id="CHEBI:57945"/>
        <dbReference type="EC" id="7.1.1.2"/>
    </reaction>
</comment>
<dbReference type="InterPro" id="IPR003918">
    <property type="entry name" value="NADH_UbQ_OxRdtase"/>
</dbReference>
<feature type="transmembrane region" description="Helical" evidence="17">
    <location>
        <begin position="72"/>
        <end position="101"/>
    </location>
</feature>
<evidence type="ECO:0000256" key="5">
    <source>
        <dbReference type="ARBA" id="ARBA00021006"/>
    </source>
</evidence>
<feature type="transmembrane region" description="Helical" evidence="17">
    <location>
        <begin position="274"/>
        <end position="293"/>
    </location>
</feature>
<dbReference type="RefSeq" id="YP_009660723.1">
    <property type="nucleotide sequence ID" value="NC_042902.1"/>
</dbReference>
<dbReference type="GeneID" id="40508935"/>
<evidence type="ECO:0000256" key="10">
    <source>
        <dbReference type="ARBA" id="ARBA00022982"/>
    </source>
</evidence>
<evidence type="ECO:0000256" key="15">
    <source>
        <dbReference type="ARBA" id="ARBA00023136"/>
    </source>
</evidence>
<dbReference type="CTD" id="4538"/>
<gene>
    <name evidence="19" type="primary">ND4</name>
</gene>
<evidence type="ECO:0000313" key="19">
    <source>
        <dbReference type="EMBL" id="QCS26176.1"/>
    </source>
</evidence>
<comment type="subcellular location">
    <subcellularLocation>
        <location evidence="2 17">Mitochondrion membrane</location>
        <topology evidence="2 17">Multi-pass membrane protein</topology>
    </subcellularLocation>
</comment>
<evidence type="ECO:0000256" key="16">
    <source>
        <dbReference type="ARBA" id="ARBA00049551"/>
    </source>
</evidence>
<organism evidence="19">
    <name type="scientific">Loxosceles similis</name>
    <name type="common">Brazilian brown spider</name>
    <name type="synonym">Loxosceles surata</name>
    <dbReference type="NCBI Taxonomy" id="321804"/>
    <lineage>
        <taxon>Eukaryota</taxon>
        <taxon>Metazoa</taxon>
        <taxon>Ecdysozoa</taxon>
        <taxon>Arthropoda</taxon>
        <taxon>Chelicerata</taxon>
        <taxon>Arachnida</taxon>
        <taxon>Araneae</taxon>
        <taxon>Araneomorphae</taxon>
        <taxon>Haplogynae</taxon>
        <taxon>Scytodoidea</taxon>
        <taxon>Sicariidae</taxon>
        <taxon>Loxosceles</taxon>
    </lineage>
</organism>
<feature type="domain" description="NADH:quinone oxidoreductase/Mrp antiporter transmembrane" evidence="18">
    <location>
        <begin position="81"/>
        <end position="360"/>
    </location>
</feature>
<dbReference type="Pfam" id="PF00361">
    <property type="entry name" value="Proton_antipo_M"/>
    <property type="match status" value="1"/>
</dbReference>
<dbReference type="GO" id="GO:0008137">
    <property type="term" value="F:NADH dehydrogenase (ubiquinone) activity"/>
    <property type="evidence" value="ECO:0007669"/>
    <property type="project" value="UniProtKB-UniRule"/>
</dbReference>
<keyword evidence="13 17" id="KW-0830">Ubiquinone</keyword>
<evidence type="ECO:0000256" key="6">
    <source>
        <dbReference type="ARBA" id="ARBA00022448"/>
    </source>
</evidence>
<keyword evidence="6 17" id="KW-0813">Transport</keyword>
<feature type="transmembrane region" description="Helical" evidence="17">
    <location>
        <begin position="186"/>
        <end position="206"/>
    </location>
</feature>
<protein>
    <recommendedName>
        <fullName evidence="5 17">NADH-ubiquinone oxidoreductase chain 4</fullName>
        <ecNumber evidence="4 17">7.1.1.2</ecNumber>
    </recommendedName>
</protein>
<evidence type="ECO:0000256" key="7">
    <source>
        <dbReference type="ARBA" id="ARBA00022660"/>
    </source>
</evidence>
<keyword evidence="11 17" id="KW-1133">Transmembrane helix</keyword>
<geneLocation type="mitochondrion" evidence="19"/>
<dbReference type="AlphaFoldDB" id="A0A4P8VYZ0"/>
<dbReference type="InterPro" id="IPR001750">
    <property type="entry name" value="ND/Mrp_TM"/>
</dbReference>
<feature type="transmembrane region" description="Helical" evidence="17">
    <location>
        <begin position="113"/>
        <end position="135"/>
    </location>
</feature>
<keyword evidence="15 17" id="KW-0472">Membrane</keyword>
<comment type="function">
    <text evidence="17">Core subunit of the mitochondrial membrane respiratory chain NADH dehydrogenase (Complex I) which catalyzes electron transfer from NADH through the respiratory chain, using ubiquinone as an electron acceptor. Essential for the catalytic activity and assembly of complex I.</text>
</comment>
<dbReference type="PANTHER" id="PTHR43507">
    <property type="entry name" value="NADH-UBIQUINONE OXIDOREDUCTASE CHAIN 4"/>
    <property type="match status" value="1"/>
</dbReference>
<keyword evidence="14 17" id="KW-0496">Mitochondrion</keyword>
<evidence type="ECO:0000256" key="14">
    <source>
        <dbReference type="ARBA" id="ARBA00023128"/>
    </source>
</evidence>
<keyword evidence="10 17" id="KW-0249">Electron transport</keyword>
<name>A0A4P8VYZ0_LOXSM</name>
<dbReference type="EMBL" id="MK425700">
    <property type="protein sequence ID" value="QCS26176.1"/>
    <property type="molecule type" value="Genomic_DNA"/>
</dbReference>
<sequence>MFSNSLNKTVVIMTMMMTWLSLSKWNMKIMMWFMMDNISHIFIMLTLYISILIAFSSYNINKLMLPISSSSLILYFAFMYNDLLLFYTAFEMILIPMFIIITINGKQSERLQAGLFLLLYTITASLPLLISIIFINPFSSFSQMNILNYQFPTPILFIMAFLVKMPMFLTHLWLPKAHVEAPVEGSMILAAILLKLGGYGMIRSLPMMYKKIHMMNNWIISISLMGASMTSMNCIRQKDMKSIIALSSVAHMAMVITSLMSMKMYGMKGAMLMMIGHGLISSALFLMINTLYIQNHTRNIIMMKGSKTKCQFTMMWMFLLLIANISAPPTINIMSEIFIFTSSLQWSMLSMIMILITFMLSSSFSMMMYTSIIQGQNNKIPQFNYLNMKTNMAFMAHITPTVMITFKSEILI</sequence>
<keyword evidence="9" id="KW-1278">Translocase</keyword>
<dbReference type="GO" id="GO:0048039">
    <property type="term" value="F:ubiquinone binding"/>
    <property type="evidence" value="ECO:0007669"/>
    <property type="project" value="TreeGrafter"/>
</dbReference>
<dbReference type="GO" id="GO:0042773">
    <property type="term" value="P:ATP synthesis coupled electron transport"/>
    <property type="evidence" value="ECO:0007669"/>
    <property type="project" value="InterPro"/>
</dbReference>
<feature type="transmembrane region" description="Helical" evidence="17">
    <location>
        <begin position="314"/>
        <end position="331"/>
    </location>
</feature>
<keyword evidence="12 17" id="KW-0520">NAD</keyword>
<feature type="transmembrane region" description="Helical" evidence="17">
    <location>
        <begin position="242"/>
        <end position="262"/>
    </location>
</feature>
<evidence type="ECO:0000256" key="2">
    <source>
        <dbReference type="ARBA" id="ARBA00004225"/>
    </source>
</evidence>
<feature type="transmembrane region" description="Helical" evidence="17">
    <location>
        <begin position="155"/>
        <end position="174"/>
    </location>
</feature>
<accession>A0A4P8VYZ0</accession>
<evidence type="ECO:0000256" key="11">
    <source>
        <dbReference type="ARBA" id="ARBA00022989"/>
    </source>
</evidence>
<evidence type="ECO:0000259" key="18">
    <source>
        <dbReference type="Pfam" id="PF00361"/>
    </source>
</evidence>
<evidence type="ECO:0000256" key="8">
    <source>
        <dbReference type="ARBA" id="ARBA00022692"/>
    </source>
</evidence>
<dbReference type="GO" id="GO:0003954">
    <property type="term" value="F:NADH dehydrogenase activity"/>
    <property type="evidence" value="ECO:0007669"/>
    <property type="project" value="TreeGrafter"/>
</dbReference>
<dbReference type="PANTHER" id="PTHR43507:SF20">
    <property type="entry name" value="NADH-UBIQUINONE OXIDOREDUCTASE CHAIN 4"/>
    <property type="match status" value="1"/>
</dbReference>
<dbReference type="PRINTS" id="PR01437">
    <property type="entry name" value="NUOXDRDTASE4"/>
</dbReference>
<evidence type="ECO:0000256" key="3">
    <source>
        <dbReference type="ARBA" id="ARBA00009025"/>
    </source>
</evidence>
<dbReference type="GO" id="GO:0031966">
    <property type="term" value="C:mitochondrial membrane"/>
    <property type="evidence" value="ECO:0007669"/>
    <property type="project" value="UniProtKB-SubCell"/>
</dbReference>
<evidence type="ECO:0000256" key="12">
    <source>
        <dbReference type="ARBA" id="ARBA00023027"/>
    </source>
</evidence>
<dbReference type="EC" id="7.1.1.2" evidence="4 17"/>
<proteinExistence type="inferred from homology"/>
<evidence type="ECO:0000256" key="4">
    <source>
        <dbReference type="ARBA" id="ARBA00012944"/>
    </source>
</evidence>
<keyword evidence="7 17" id="KW-0679">Respiratory chain</keyword>
<evidence type="ECO:0000256" key="9">
    <source>
        <dbReference type="ARBA" id="ARBA00022967"/>
    </source>
</evidence>
<evidence type="ECO:0000256" key="17">
    <source>
        <dbReference type="RuleBase" id="RU003297"/>
    </source>
</evidence>